<accession>A0A4R1BRV0</accession>
<proteinExistence type="predicted"/>
<keyword evidence="3" id="KW-1185">Reference proteome</keyword>
<organism evidence="2 3">
    <name type="scientific">Rubrobacter taiwanensis</name>
    <dbReference type="NCBI Taxonomy" id="185139"/>
    <lineage>
        <taxon>Bacteria</taxon>
        <taxon>Bacillati</taxon>
        <taxon>Actinomycetota</taxon>
        <taxon>Rubrobacteria</taxon>
        <taxon>Rubrobacterales</taxon>
        <taxon>Rubrobacteraceae</taxon>
        <taxon>Rubrobacter</taxon>
    </lineage>
</organism>
<reference evidence="2 3" key="1">
    <citation type="submission" date="2019-03" db="EMBL/GenBank/DDBJ databases">
        <title>Whole genome sequence of a novel Rubrobacter taiwanensis strain, isolated from Yellowstone National Park.</title>
        <authorList>
            <person name="Freed S."/>
            <person name="Ramaley R.F."/>
            <person name="Kyndt J.A."/>
        </authorList>
    </citation>
    <scope>NUCLEOTIDE SEQUENCE [LARGE SCALE GENOMIC DNA]</scope>
    <source>
        <strain evidence="2 3">Yellowstone</strain>
    </source>
</reference>
<dbReference type="OrthoDB" id="5244369at2"/>
<dbReference type="Proteomes" id="UP000295244">
    <property type="component" value="Unassembled WGS sequence"/>
</dbReference>
<sequence length="192" mass="20542">MNVFNRLILIIFSLLLIAVPVGLLLIAFGVVSPEQVNAYTGYRAALDSLGGLSVDAFDTRTRVIAGIASGLVAFFALLLLLRELTFGRRVARRAVLEDVPGRETAVSARAVRHLAEGAALEAGALSPRAILTSRNGGYDVACEITAPRTGDLSETAARTRENIRKVLEDQQVPFGDVEVTVRGTERQEGALP</sequence>
<keyword evidence="1" id="KW-0472">Membrane</keyword>
<name>A0A4R1BRV0_9ACTN</name>
<evidence type="ECO:0000256" key="1">
    <source>
        <dbReference type="SAM" id="Phobius"/>
    </source>
</evidence>
<evidence type="ECO:0000313" key="2">
    <source>
        <dbReference type="EMBL" id="TCJ20484.1"/>
    </source>
</evidence>
<gene>
    <name evidence="2" type="ORF">E0L93_01280</name>
</gene>
<feature type="transmembrane region" description="Helical" evidence="1">
    <location>
        <begin position="7"/>
        <end position="31"/>
    </location>
</feature>
<comment type="caution">
    <text evidence="2">The sequence shown here is derived from an EMBL/GenBank/DDBJ whole genome shotgun (WGS) entry which is preliminary data.</text>
</comment>
<dbReference type="EMBL" id="SKBU01000003">
    <property type="protein sequence ID" value="TCJ20484.1"/>
    <property type="molecule type" value="Genomic_DNA"/>
</dbReference>
<keyword evidence="1" id="KW-0812">Transmembrane</keyword>
<dbReference type="AlphaFoldDB" id="A0A4R1BRV0"/>
<feature type="transmembrane region" description="Helical" evidence="1">
    <location>
        <begin position="63"/>
        <end position="81"/>
    </location>
</feature>
<dbReference type="RefSeq" id="WP_132687432.1">
    <property type="nucleotide sequence ID" value="NZ_SKBU01000003.1"/>
</dbReference>
<protein>
    <recommendedName>
        <fullName evidence="4">Alkaline shock response membrane anchor protein AmaP</fullName>
    </recommendedName>
</protein>
<keyword evidence="1" id="KW-1133">Transmembrane helix</keyword>
<evidence type="ECO:0000313" key="3">
    <source>
        <dbReference type="Proteomes" id="UP000295244"/>
    </source>
</evidence>
<evidence type="ECO:0008006" key="4">
    <source>
        <dbReference type="Google" id="ProtNLM"/>
    </source>
</evidence>